<dbReference type="RefSeq" id="WP_272095290.1">
    <property type="nucleotide sequence ID" value="NZ_JAQNDK010000001.1"/>
</dbReference>
<evidence type="ECO:0000256" key="1">
    <source>
        <dbReference type="SAM" id="MobiDB-lite"/>
    </source>
</evidence>
<feature type="region of interest" description="Disordered" evidence="1">
    <location>
        <begin position="91"/>
        <end position="122"/>
    </location>
</feature>
<reference evidence="2 3" key="1">
    <citation type="submission" date="2023-01" db="EMBL/GenBank/DDBJ databases">
        <title>Minimal conservation of predation-associated metabolite biosynthetic gene clusters underscores biosynthetic potential of Myxococcota including descriptions for ten novel species: Archangium lansinium sp. nov., Myxococcus landrumus sp. nov., Nannocystis bai.</title>
        <authorList>
            <person name="Ahearne A."/>
            <person name="Stevens C."/>
            <person name="Dowd S."/>
        </authorList>
    </citation>
    <scope>NUCLEOTIDE SEQUENCE [LARGE SCALE GENOMIC DNA]</scope>
    <source>
        <strain evidence="2 3">WIWO2</strain>
    </source>
</reference>
<protein>
    <recommendedName>
        <fullName evidence="4">Zinc-ribbon 15 domain-containing protein</fullName>
    </recommendedName>
</protein>
<dbReference type="EMBL" id="JAQNDK010000001">
    <property type="protein sequence ID" value="MDC0678468.1"/>
    <property type="molecule type" value="Genomic_DNA"/>
</dbReference>
<organism evidence="2 3">
    <name type="scientific">Sorangium atrum</name>
    <dbReference type="NCBI Taxonomy" id="2995308"/>
    <lineage>
        <taxon>Bacteria</taxon>
        <taxon>Pseudomonadati</taxon>
        <taxon>Myxococcota</taxon>
        <taxon>Polyangia</taxon>
        <taxon>Polyangiales</taxon>
        <taxon>Polyangiaceae</taxon>
        <taxon>Sorangium</taxon>
    </lineage>
</organism>
<accession>A0ABT5BXL5</accession>
<gene>
    <name evidence="2" type="ORF">POL72_12060</name>
</gene>
<evidence type="ECO:0000313" key="2">
    <source>
        <dbReference type="EMBL" id="MDC0678468.1"/>
    </source>
</evidence>
<name>A0ABT5BXL5_9BACT</name>
<evidence type="ECO:0000313" key="3">
    <source>
        <dbReference type="Proteomes" id="UP001217485"/>
    </source>
</evidence>
<comment type="caution">
    <text evidence="2">The sequence shown here is derived from an EMBL/GenBank/DDBJ whole genome shotgun (WGS) entry which is preliminary data.</text>
</comment>
<dbReference type="Proteomes" id="UP001217485">
    <property type="component" value="Unassembled WGS sequence"/>
</dbReference>
<evidence type="ECO:0008006" key="4">
    <source>
        <dbReference type="Google" id="ProtNLM"/>
    </source>
</evidence>
<proteinExistence type="predicted"/>
<sequence length="138" mass="14940">MKLPLIFGTRARVERSGEKFRGGCPQCGTAGVFYRAKKTFNVSLFVAVSLWDSAEDVVQCGQCLTAFDPADVPPLPEEPKASLTERVARAVGLDREKPAPTAPPEKPSPSSARELPSRDVDAEIDAELAAMKRRVGKK</sequence>
<keyword evidence="3" id="KW-1185">Reference proteome</keyword>